<dbReference type="EMBL" id="JAGTUK010000002">
    <property type="protein sequence ID" value="MBS0023738.1"/>
    <property type="molecule type" value="Genomic_DNA"/>
</dbReference>
<evidence type="ECO:0000313" key="3">
    <source>
        <dbReference type="Proteomes" id="UP000678243"/>
    </source>
</evidence>
<dbReference type="RefSeq" id="WP_211541993.1">
    <property type="nucleotide sequence ID" value="NZ_JAGTUK010000002.1"/>
</dbReference>
<keyword evidence="1" id="KW-0812">Transmembrane</keyword>
<reference evidence="2 3" key="1">
    <citation type="submission" date="2021-04" db="EMBL/GenBank/DDBJ databases">
        <title>Whole genome analysis of root endophytic bacterium Microbacterium paraoxydans ku-mp colonizing RP-bio226 rice variety.</title>
        <authorList>
            <person name="Ulaganathan K."/>
            <person name="Latha B."/>
        </authorList>
    </citation>
    <scope>NUCLEOTIDE SEQUENCE [LARGE SCALE GENOMIC DNA]</scope>
    <source>
        <strain evidence="3">ku-mp</strain>
    </source>
</reference>
<comment type="caution">
    <text evidence="2">The sequence shown here is derived from an EMBL/GenBank/DDBJ whole genome shotgun (WGS) entry which is preliminary data.</text>
</comment>
<organism evidence="2 3">
    <name type="scientific">Microbacterium paraoxydans</name>
    <dbReference type="NCBI Taxonomy" id="199592"/>
    <lineage>
        <taxon>Bacteria</taxon>
        <taxon>Bacillati</taxon>
        <taxon>Actinomycetota</taxon>
        <taxon>Actinomycetes</taxon>
        <taxon>Micrococcales</taxon>
        <taxon>Microbacteriaceae</taxon>
        <taxon>Microbacterium</taxon>
    </lineage>
</organism>
<feature type="transmembrane region" description="Helical" evidence="1">
    <location>
        <begin position="12"/>
        <end position="42"/>
    </location>
</feature>
<keyword evidence="3" id="KW-1185">Reference proteome</keyword>
<sequence length="83" mass="9363">MDRDTVAEKHSIGSWLIAFFREGVQTGFFFWYIVGSLLAVFVVPGDRAFALIAVFVAGLLMAIVIVSRLRRQLRTKNEDTGDR</sequence>
<name>A0ABS5IL98_9MICO</name>
<feature type="transmembrane region" description="Helical" evidence="1">
    <location>
        <begin position="48"/>
        <end position="66"/>
    </location>
</feature>
<keyword evidence="1" id="KW-1133">Transmembrane helix</keyword>
<evidence type="ECO:0000313" key="2">
    <source>
        <dbReference type="EMBL" id="MBS0023738.1"/>
    </source>
</evidence>
<evidence type="ECO:0000256" key="1">
    <source>
        <dbReference type="SAM" id="Phobius"/>
    </source>
</evidence>
<gene>
    <name evidence="2" type="ORF">KE274_06410</name>
</gene>
<keyword evidence="1" id="KW-0472">Membrane</keyword>
<proteinExistence type="predicted"/>
<protein>
    <submittedName>
        <fullName evidence="2">Uncharacterized protein</fullName>
    </submittedName>
</protein>
<accession>A0ABS5IL98</accession>
<dbReference type="Proteomes" id="UP000678243">
    <property type="component" value="Unassembled WGS sequence"/>
</dbReference>